<feature type="signal peptide" evidence="5">
    <location>
        <begin position="1"/>
        <end position="17"/>
    </location>
</feature>
<dbReference type="Gene3D" id="2.40.160.50">
    <property type="entry name" value="membrane protein fhac: a member of the omp85/tpsb transporter family"/>
    <property type="match status" value="1"/>
</dbReference>
<evidence type="ECO:0000313" key="8">
    <source>
        <dbReference type="EMBL" id="RDE05927.1"/>
    </source>
</evidence>
<feature type="domain" description="Haemolysin activator HlyB C-terminal" evidence="6">
    <location>
        <begin position="200"/>
        <end position="510"/>
    </location>
</feature>
<dbReference type="EMBL" id="QQNB01000002">
    <property type="protein sequence ID" value="RDE05927.1"/>
    <property type="molecule type" value="Genomic_DNA"/>
</dbReference>
<evidence type="ECO:0000313" key="9">
    <source>
        <dbReference type="Proteomes" id="UP000253918"/>
    </source>
</evidence>
<evidence type="ECO:0000259" key="6">
    <source>
        <dbReference type="Pfam" id="PF03865"/>
    </source>
</evidence>
<evidence type="ECO:0000256" key="1">
    <source>
        <dbReference type="ARBA" id="ARBA00022452"/>
    </source>
</evidence>
<keyword evidence="3" id="KW-0998">Cell outer membrane</keyword>
<feature type="domain" description="Polypeptide-transport-associated ShlB-type" evidence="7">
    <location>
        <begin position="70"/>
        <end position="143"/>
    </location>
</feature>
<name>A0A369VWH2_9SPHN</name>
<organism evidence="8 9">
    <name type="scientific">Sphingomonas aracearum</name>
    <dbReference type="NCBI Taxonomy" id="2283317"/>
    <lineage>
        <taxon>Bacteria</taxon>
        <taxon>Pseudomonadati</taxon>
        <taxon>Pseudomonadota</taxon>
        <taxon>Alphaproteobacteria</taxon>
        <taxon>Sphingomonadales</taxon>
        <taxon>Sphingomonadaceae</taxon>
        <taxon>Sphingomonas</taxon>
    </lineage>
</organism>
<evidence type="ECO:0000256" key="2">
    <source>
        <dbReference type="ARBA" id="ARBA00022692"/>
    </source>
</evidence>
<reference evidence="8 9" key="1">
    <citation type="submission" date="2018-07" db="EMBL/GenBank/DDBJ databases">
        <title>a novel species of Sphingomonas isolated from the rhizosphere soil of Araceae plant.</title>
        <authorList>
            <person name="Zhiyong W."/>
            <person name="Qinglan Z."/>
            <person name="Zhiwei F."/>
            <person name="Ding X."/>
            <person name="Gejiao W."/>
            <person name="Shixue Z."/>
        </authorList>
    </citation>
    <scope>NUCLEOTIDE SEQUENCE [LARGE SCALE GENOMIC DNA]</scope>
    <source>
        <strain evidence="8 9">WZY 27</strain>
    </source>
</reference>
<dbReference type="OrthoDB" id="7209508at2"/>
<dbReference type="PANTHER" id="PTHR34597:SF6">
    <property type="entry name" value="BLR6126 PROTEIN"/>
    <property type="match status" value="1"/>
</dbReference>
<keyword evidence="1" id="KW-1134">Transmembrane beta strand</keyword>
<dbReference type="RefSeq" id="WP_114687996.1">
    <property type="nucleotide sequence ID" value="NZ_QQNB01000002.1"/>
</dbReference>
<dbReference type="Pfam" id="PF08479">
    <property type="entry name" value="POTRA_2"/>
    <property type="match status" value="1"/>
</dbReference>
<protein>
    <submittedName>
        <fullName evidence="8">ShlB/FhaC/HecB family hemolysin secretion/activation protein</fullName>
    </submittedName>
</protein>
<sequence>MARFSFLQIAAILPALAAPGVVRAQTALDRVDPSRVVEKAPKPAAPETQAPVDVPADGGTVAVGSAPITVGAVTLAGLQQLHPSDFADIFEIYVGRTLSPAALGGLADALAARARDRGYPFASATILPQSMVAGTIRVTMDEGRIDDIRLVGVKNDAALAALTPLRGRSDVTLAELERRLLLAGDIDGLWLRRSRLVREGERNILVVEMGSDPLSARIGIGNDGSRPVGPVQADVTVMVAQLLAEDDSLSLSAFATPVDPREFAYARLRYGKRVSTAGTEVSIAVSGSRTRPGAYLRDYDIAGRSWTVNVGVLQPLLRSRTGSLWLEGSFGLRTVKQERADRLIRRDRLSVLRLGAYGFSPLAGGRLRAGVTVAQGIDLFDATQADDPLASRRDADGTFTSISLWSEWSGAVAGPLSAQLGVASQKAFQPLLVSEETGLGGGSFLRGYDYSERSGDDGVMASSELRLNVLDHAGPVSKPQLYTFVDGGRVTNLENGFGTGTLFSAGGGVRATLARTFSADIGLAFPLSGLRYDSGDSDPVVNFRLSKRF</sequence>
<dbReference type="GO" id="GO:0098046">
    <property type="term" value="C:type V protein secretion system complex"/>
    <property type="evidence" value="ECO:0007669"/>
    <property type="project" value="TreeGrafter"/>
</dbReference>
<keyword evidence="9" id="KW-1185">Reference proteome</keyword>
<keyword evidence="1" id="KW-0472">Membrane</keyword>
<proteinExistence type="predicted"/>
<dbReference type="Proteomes" id="UP000253918">
    <property type="component" value="Unassembled WGS sequence"/>
</dbReference>
<dbReference type="AlphaFoldDB" id="A0A369VWH2"/>
<dbReference type="PANTHER" id="PTHR34597">
    <property type="entry name" value="SLR1661 PROTEIN"/>
    <property type="match status" value="1"/>
</dbReference>
<dbReference type="InterPro" id="IPR051544">
    <property type="entry name" value="TPS_OM_transporter"/>
</dbReference>
<feature type="region of interest" description="Disordered" evidence="4">
    <location>
        <begin position="33"/>
        <end position="56"/>
    </location>
</feature>
<feature type="chain" id="PRO_5016911299" evidence="5">
    <location>
        <begin position="18"/>
        <end position="549"/>
    </location>
</feature>
<dbReference type="Gene3D" id="3.10.20.310">
    <property type="entry name" value="membrane protein fhac"/>
    <property type="match status" value="1"/>
</dbReference>
<evidence type="ECO:0000256" key="4">
    <source>
        <dbReference type="SAM" id="MobiDB-lite"/>
    </source>
</evidence>
<keyword evidence="2" id="KW-0812">Transmembrane</keyword>
<keyword evidence="5" id="KW-0732">Signal</keyword>
<dbReference type="InterPro" id="IPR013686">
    <property type="entry name" value="Polypept-transport_assoc_ShlB"/>
</dbReference>
<evidence type="ECO:0000256" key="3">
    <source>
        <dbReference type="ARBA" id="ARBA00023237"/>
    </source>
</evidence>
<evidence type="ECO:0000259" key="7">
    <source>
        <dbReference type="Pfam" id="PF08479"/>
    </source>
</evidence>
<dbReference type="InterPro" id="IPR005565">
    <property type="entry name" value="Hemolysn_activator_HlyB_C"/>
</dbReference>
<dbReference type="GO" id="GO:0046819">
    <property type="term" value="P:protein secretion by the type V secretion system"/>
    <property type="evidence" value="ECO:0007669"/>
    <property type="project" value="TreeGrafter"/>
</dbReference>
<gene>
    <name evidence="8" type="ORF">DVW87_12125</name>
</gene>
<comment type="caution">
    <text evidence="8">The sequence shown here is derived from an EMBL/GenBank/DDBJ whole genome shotgun (WGS) entry which is preliminary data.</text>
</comment>
<dbReference type="GO" id="GO:0008320">
    <property type="term" value="F:protein transmembrane transporter activity"/>
    <property type="evidence" value="ECO:0007669"/>
    <property type="project" value="TreeGrafter"/>
</dbReference>
<dbReference type="Pfam" id="PF03865">
    <property type="entry name" value="ShlB"/>
    <property type="match status" value="1"/>
</dbReference>
<evidence type="ECO:0000256" key="5">
    <source>
        <dbReference type="SAM" id="SignalP"/>
    </source>
</evidence>
<accession>A0A369VWH2</accession>